<dbReference type="GeneID" id="17295891"/>
<feature type="compositionally biased region" description="Basic and acidic residues" evidence="2">
    <location>
        <begin position="345"/>
        <end position="361"/>
    </location>
</feature>
<evidence type="ECO:0000256" key="2">
    <source>
        <dbReference type="SAM" id="MobiDB-lite"/>
    </source>
</evidence>
<proteinExistence type="predicted"/>
<reference evidence="4 6" key="1">
    <citation type="journal article" date="2012" name="Nature">
        <title>Algal genomes reveal evolutionary mosaicism and the fate of nucleomorphs.</title>
        <authorList>
            <consortium name="DOE Joint Genome Institute"/>
            <person name="Curtis B.A."/>
            <person name="Tanifuji G."/>
            <person name="Burki F."/>
            <person name="Gruber A."/>
            <person name="Irimia M."/>
            <person name="Maruyama S."/>
            <person name="Arias M.C."/>
            <person name="Ball S.G."/>
            <person name="Gile G.H."/>
            <person name="Hirakawa Y."/>
            <person name="Hopkins J.F."/>
            <person name="Kuo A."/>
            <person name="Rensing S.A."/>
            <person name="Schmutz J."/>
            <person name="Symeonidi A."/>
            <person name="Elias M."/>
            <person name="Eveleigh R.J."/>
            <person name="Herman E.K."/>
            <person name="Klute M.J."/>
            <person name="Nakayama T."/>
            <person name="Obornik M."/>
            <person name="Reyes-Prieto A."/>
            <person name="Armbrust E.V."/>
            <person name="Aves S.J."/>
            <person name="Beiko R.G."/>
            <person name="Coutinho P."/>
            <person name="Dacks J.B."/>
            <person name="Durnford D.G."/>
            <person name="Fast N.M."/>
            <person name="Green B.R."/>
            <person name="Grisdale C.J."/>
            <person name="Hempel F."/>
            <person name="Henrissat B."/>
            <person name="Hoppner M.P."/>
            <person name="Ishida K."/>
            <person name="Kim E."/>
            <person name="Koreny L."/>
            <person name="Kroth P.G."/>
            <person name="Liu Y."/>
            <person name="Malik S.B."/>
            <person name="Maier U.G."/>
            <person name="McRose D."/>
            <person name="Mock T."/>
            <person name="Neilson J.A."/>
            <person name="Onodera N.T."/>
            <person name="Poole A.M."/>
            <person name="Pritham E.J."/>
            <person name="Richards T.A."/>
            <person name="Rocap G."/>
            <person name="Roy S.W."/>
            <person name="Sarai C."/>
            <person name="Schaack S."/>
            <person name="Shirato S."/>
            <person name="Slamovits C.H."/>
            <person name="Spencer D.F."/>
            <person name="Suzuki S."/>
            <person name="Worden A.Z."/>
            <person name="Zauner S."/>
            <person name="Barry K."/>
            <person name="Bell C."/>
            <person name="Bharti A.K."/>
            <person name="Crow J.A."/>
            <person name="Grimwood J."/>
            <person name="Kramer R."/>
            <person name="Lindquist E."/>
            <person name="Lucas S."/>
            <person name="Salamov A."/>
            <person name="McFadden G.I."/>
            <person name="Lane C.E."/>
            <person name="Keeling P.J."/>
            <person name="Gray M.W."/>
            <person name="Grigoriev I.V."/>
            <person name="Archibald J.M."/>
        </authorList>
    </citation>
    <scope>NUCLEOTIDE SEQUENCE</scope>
    <source>
        <strain evidence="4 6">CCMP2712</strain>
    </source>
</reference>
<dbReference type="AlphaFoldDB" id="L1IS29"/>
<dbReference type="KEGG" id="gtt:GUITHDRAFT_143692"/>
<gene>
    <name evidence="4" type="ORF">GUITHDRAFT_143692</name>
</gene>
<dbReference type="Proteomes" id="UP000011087">
    <property type="component" value="Unassembled WGS sequence"/>
</dbReference>
<feature type="chain" id="PRO_5008770364" evidence="3">
    <location>
        <begin position="17"/>
        <end position="382"/>
    </location>
</feature>
<feature type="coiled-coil region" evidence="1">
    <location>
        <begin position="110"/>
        <end position="137"/>
    </location>
</feature>
<dbReference type="RefSeq" id="XP_005826056.1">
    <property type="nucleotide sequence ID" value="XM_005825999.1"/>
</dbReference>
<evidence type="ECO:0000256" key="1">
    <source>
        <dbReference type="SAM" id="Coils"/>
    </source>
</evidence>
<sequence length="382" mass="42827">MATATATAIAMMLALGIGILKQDLNPLSNSVDEPVGLFQGNQNGRIYQERPIYNELQPQWNSRMSRIYANTLNGWQQRNGYRRENTRAKIPMQRIAVDFEDEITPLKRSVEVIQGEINDMQSEIANQQKLINSWRRSRTNPAVTATPQLQFKVPGPIEIDHLSLPGGSYSLSLSDTSAGSTAVLQSGNHQYQVALQRQANTKKAAIPLSEIDKSEAKRAVRLYLQQRAKALEAMRNYHNSVSSQQTDKEHVSSSLSSKEKSKHAGGNVGPTAVQSLRSKLSRQLARQEEETKILEEATRLKAKTEAAEAQHAKQRFTRFSNSVGKEAKDIIAKLLSKDLRRKSHQASEREGKQDQMGKQDPHLQLIDEVDRALKNQLKNDQV</sequence>
<keyword evidence="3" id="KW-0732">Signal</keyword>
<feature type="region of interest" description="Disordered" evidence="2">
    <location>
        <begin position="238"/>
        <end position="289"/>
    </location>
</feature>
<evidence type="ECO:0000313" key="5">
    <source>
        <dbReference type="EnsemblProtists" id="EKX39076"/>
    </source>
</evidence>
<dbReference type="EMBL" id="JH993042">
    <property type="protein sequence ID" value="EKX39076.1"/>
    <property type="molecule type" value="Genomic_DNA"/>
</dbReference>
<keyword evidence="1" id="KW-0175">Coiled coil</keyword>
<feature type="signal peptide" evidence="3">
    <location>
        <begin position="1"/>
        <end position="16"/>
    </location>
</feature>
<reference evidence="6" key="2">
    <citation type="submission" date="2012-11" db="EMBL/GenBank/DDBJ databases">
        <authorList>
            <person name="Kuo A."/>
            <person name="Curtis B.A."/>
            <person name="Tanifuji G."/>
            <person name="Burki F."/>
            <person name="Gruber A."/>
            <person name="Irimia M."/>
            <person name="Maruyama S."/>
            <person name="Arias M.C."/>
            <person name="Ball S.G."/>
            <person name="Gile G.H."/>
            <person name="Hirakawa Y."/>
            <person name="Hopkins J.F."/>
            <person name="Rensing S.A."/>
            <person name="Schmutz J."/>
            <person name="Symeonidi A."/>
            <person name="Elias M."/>
            <person name="Eveleigh R.J."/>
            <person name="Herman E.K."/>
            <person name="Klute M.J."/>
            <person name="Nakayama T."/>
            <person name="Obornik M."/>
            <person name="Reyes-Prieto A."/>
            <person name="Armbrust E.V."/>
            <person name="Aves S.J."/>
            <person name="Beiko R.G."/>
            <person name="Coutinho P."/>
            <person name="Dacks J.B."/>
            <person name="Durnford D.G."/>
            <person name="Fast N.M."/>
            <person name="Green B.R."/>
            <person name="Grisdale C."/>
            <person name="Hempe F."/>
            <person name="Henrissat B."/>
            <person name="Hoppner M.P."/>
            <person name="Ishida K.-I."/>
            <person name="Kim E."/>
            <person name="Koreny L."/>
            <person name="Kroth P.G."/>
            <person name="Liu Y."/>
            <person name="Malik S.-B."/>
            <person name="Maier U.G."/>
            <person name="McRose D."/>
            <person name="Mock T."/>
            <person name="Neilson J.A."/>
            <person name="Onodera N.T."/>
            <person name="Poole A.M."/>
            <person name="Pritham E.J."/>
            <person name="Richards T.A."/>
            <person name="Rocap G."/>
            <person name="Roy S.W."/>
            <person name="Sarai C."/>
            <person name="Schaack S."/>
            <person name="Shirato S."/>
            <person name="Slamovits C.H."/>
            <person name="Spencer D.F."/>
            <person name="Suzuki S."/>
            <person name="Worden A.Z."/>
            <person name="Zauner S."/>
            <person name="Barry K."/>
            <person name="Bell C."/>
            <person name="Bharti A.K."/>
            <person name="Crow J.A."/>
            <person name="Grimwood J."/>
            <person name="Kramer R."/>
            <person name="Lindquist E."/>
            <person name="Lucas S."/>
            <person name="Salamov A."/>
            <person name="McFadden G.I."/>
            <person name="Lane C.E."/>
            <person name="Keeling P.J."/>
            <person name="Gray M.W."/>
            <person name="Grigoriev I.V."/>
            <person name="Archibald J.M."/>
        </authorList>
    </citation>
    <scope>NUCLEOTIDE SEQUENCE</scope>
    <source>
        <strain evidence="6">CCMP2712</strain>
    </source>
</reference>
<name>L1IS29_GUITC</name>
<dbReference type="EnsemblProtists" id="EKX39076">
    <property type="protein sequence ID" value="EKX39076"/>
    <property type="gene ID" value="GUITHDRAFT_143692"/>
</dbReference>
<organism evidence="4">
    <name type="scientific">Guillardia theta (strain CCMP2712)</name>
    <name type="common">Cryptophyte</name>
    <dbReference type="NCBI Taxonomy" id="905079"/>
    <lineage>
        <taxon>Eukaryota</taxon>
        <taxon>Cryptophyceae</taxon>
        <taxon>Pyrenomonadales</taxon>
        <taxon>Geminigeraceae</taxon>
        <taxon>Guillardia</taxon>
    </lineage>
</organism>
<accession>L1IS29</accession>
<reference evidence="5" key="3">
    <citation type="submission" date="2015-06" db="UniProtKB">
        <authorList>
            <consortium name="EnsemblProtists"/>
        </authorList>
    </citation>
    <scope>IDENTIFICATION</scope>
</reference>
<evidence type="ECO:0000313" key="4">
    <source>
        <dbReference type="EMBL" id="EKX39076.1"/>
    </source>
</evidence>
<evidence type="ECO:0000256" key="3">
    <source>
        <dbReference type="SAM" id="SignalP"/>
    </source>
</evidence>
<feature type="region of interest" description="Disordered" evidence="2">
    <location>
        <begin position="337"/>
        <end position="364"/>
    </location>
</feature>
<dbReference type="HOGENOM" id="CLU_724510_0_0_1"/>
<protein>
    <submittedName>
        <fullName evidence="4 5">Uncharacterized protein</fullName>
    </submittedName>
</protein>
<evidence type="ECO:0000313" key="6">
    <source>
        <dbReference type="Proteomes" id="UP000011087"/>
    </source>
</evidence>
<keyword evidence="6" id="KW-1185">Reference proteome</keyword>
<dbReference type="PaxDb" id="55529-EKX39076"/>